<dbReference type="Proteomes" id="UP001385951">
    <property type="component" value="Unassembled WGS sequence"/>
</dbReference>
<accession>A0AAW0GQH0</accession>
<reference evidence="1 2" key="1">
    <citation type="submission" date="2022-09" db="EMBL/GenBank/DDBJ databases">
        <authorList>
            <person name="Palmer J.M."/>
        </authorList>
    </citation>
    <scope>NUCLEOTIDE SEQUENCE [LARGE SCALE GENOMIC DNA]</scope>
    <source>
        <strain evidence="1 2">DSM 7382</strain>
    </source>
</reference>
<proteinExistence type="predicted"/>
<sequence>MTSDDPVKTLKSFIAEDPDSRYIFDGQRNEPQTEICREGKKLSRKCIQLHMFSTQMFQTMQDQGFFCALPMDPARTHMECFRIPK</sequence>
<keyword evidence="2" id="KW-1185">Reference proteome</keyword>
<organism evidence="1 2">
    <name type="scientific">Cerrena zonata</name>
    <dbReference type="NCBI Taxonomy" id="2478898"/>
    <lineage>
        <taxon>Eukaryota</taxon>
        <taxon>Fungi</taxon>
        <taxon>Dikarya</taxon>
        <taxon>Basidiomycota</taxon>
        <taxon>Agaricomycotina</taxon>
        <taxon>Agaricomycetes</taxon>
        <taxon>Polyporales</taxon>
        <taxon>Cerrenaceae</taxon>
        <taxon>Cerrena</taxon>
    </lineage>
</organism>
<evidence type="ECO:0000313" key="2">
    <source>
        <dbReference type="Proteomes" id="UP001385951"/>
    </source>
</evidence>
<protein>
    <submittedName>
        <fullName evidence="1">Uncharacterized protein</fullName>
    </submittedName>
</protein>
<gene>
    <name evidence="1" type="ORF">QCA50_002886</name>
</gene>
<comment type="caution">
    <text evidence="1">The sequence shown here is derived from an EMBL/GenBank/DDBJ whole genome shotgun (WGS) entry which is preliminary data.</text>
</comment>
<name>A0AAW0GQH0_9APHY</name>
<dbReference type="AlphaFoldDB" id="A0AAW0GQH0"/>
<dbReference type="EMBL" id="JASBNA010000003">
    <property type="protein sequence ID" value="KAK7693319.1"/>
    <property type="molecule type" value="Genomic_DNA"/>
</dbReference>
<evidence type="ECO:0000313" key="1">
    <source>
        <dbReference type="EMBL" id="KAK7693319.1"/>
    </source>
</evidence>